<protein>
    <submittedName>
        <fullName evidence="6">LysR substrate-binding domain-containing protein</fullName>
    </submittedName>
</protein>
<evidence type="ECO:0000259" key="5">
    <source>
        <dbReference type="PROSITE" id="PS50931"/>
    </source>
</evidence>
<dbReference type="Pfam" id="PF03466">
    <property type="entry name" value="LysR_substrate"/>
    <property type="match status" value="1"/>
</dbReference>
<dbReference type="GO" id="GO:0043565">
    <property type="term" value="F:sequence-specific DNA binding"/>
    <property type="evidence" value="ECO:0007669"/>
    <property type="project" value="TreeGrafter"/>
</dbReference>
<dbReference type="FunFam" id="1.10.10.10:FF:000001">
    <property type="entry name" value="LysR family transcriptional regulator"/>
    <property type="match status" value="1"/>
</dbReference>
<reference evidence="6" key="1">
    <citation type="submission" date="2023-02" db="EMBL/GenBank/DDBJ databases">
        <title>Tahibacter soli sp. nov. isolated from soil.</title>
        <authorList>
            <person name="Baek J.H."/>
            <person name="Lee J.K."/>
            <person name="Choi D.G."/>
            <person name="Jeon C.O."/>
        </authorList>
    </citation>
    <scope>NUCLEOTIDE SEQUENCE</scope>
    <source>
        <strain evidence="6">BL</strain>
    </source>
</reference>
<dbReference type="AlphaFoldDB" id="A0A9X4BM66"/>
<dbReference type="GO" id="GO:0003700">
    <property type="term" value="F:DNA-binding transcription factor activity"/>
    <property type="evidence" value="ECO:0007669"/>
    <property type="project" value="InterPro"/>
</dbReference>
<dbReference type="RefSeq" id="WP_263543033.1">
    <property type="nucleotide sequence ID" value="NZ_JAOVZO020000023.1"/>
</dbReference>
<gene>
    <name evidence="6" type="ORF">OD750_026120</name>
</gene>
<comment type="caution">
    <text evidence="6">The sequence shown here is derived from an EMBL/GenBank/DDBJ whole genome shotgun (WGS) entry which is preliminary data.</text>
</comment>
<comment type="similarity">
    <text evidence="1">Belongs to the LysR transcriptional regulatory family.</text>
</comment>
<proteinExistence type="inferred from homology"/>
<keyword evidence="4" id="KW-0804">Transcription</keyword>
<keyword evidence="2" id="KW-0805">Transcription regulation</keyword>
<dbReference type="Pfam" id="PF00126">
    <property type="entry name" value="HTH_1"/>
    <property type="match status" value="1"/>
</dbReference>
<evidence type="ECO:0000256" key="4">
    <source>
        <dbReference type="ARBA" id="ARBA00023163"/>
    </source>
</evidence>
<dbReference type="Gene3D" id="1.10.10.10">
    <property type="entry name" value="Winged helix-like DNA-binding domain superfamily/Winged helix DNA-binding domain"/>
    <property type="match status" value="1"/>
</dbReference>
<dbReference type="GO" id="GO:0006351">
    <property type="term" value="P:DNA-templated transcription"/>
    <property type="evidence" value="ECO:0007669"/>
    <property type="project" value="TreeGrafter"/>
</dbReference>
<dbReference type="InterPro" id="IPR000847">
    <property type="entry name" value="LysR_HTH_N"/>
</dbReference>
<dbReference type="InterPro" id="IPR005119">
    <property type="entry name" value="LysR_subst-bd"/>
</dbReference>
<evidence type="ECO:0000256" key="2">
    <source>
        <dbReference type="ARBA" id="ARBA00023015"/>
    </source>
</evidence>
<dbReference type="InterPro" id="IPR036388">
    <property type="entry name" value="WH-like_DNA-bd_sf"/>
</dbReference>
<dbReference type="EMBL" id="JAOVZO020000023">
    <property type="protein sequence ID" value="MDC8016017.1"/>
    <property type="molecule type" value="Genomic_DNA"/>
</dbReference>
<evidence type="ECO:0000313" key="6">
    <source>
        <dbReference type="EMBL" id="MDC8016017.1"/>
    </source>
</evidence>
<dbReference type="PROSITE" id="PS50931">
    <property type="entry name" value="HTH_LYSR"/>
    <property type="match status" value="1"/>
</dbReference>
<dbReference type="Proteomes" id="UP001139971">
    <property type="component" value="Unassembled WGS sequence"/>
</dbReference>
<dbReference type="SUPFAM" id="SSF46785">
    <property type="entry name" value="Winged helix' DNA-binding domain"/>
    <property type="match status" value="1"/>
</dbReference>
<evidence type="ECO:0000313" key="7">
    <source>
        <dbReference type="Proteomes" id="UP001139971"/>
    </source>
</evidence>
<dbReference type="InterPro" id="IPR036390">
    <property type="entry name" value="WH_DNA-bd_sf"/>
</dbReference>
<name>A0A9X4BM66_9GAMM</name>
<evidence type="ECO:0000256" key="3">
    <source>
        <dbReference type="ARBA" id="ARBA00023125"/>
    </source>
</evidence>
<organism evidence="6 7">
    <name type="scientific">Tahibacter soli</name>
    <dbReference type="NCBI Taxonomy" id="2983605"/>
    <lineage>
        <taxon>Bacteria</taxon>
        <taxon>Pseudomonadati</taxon>
        <taxon>Pseudomonadota</taxon>
        <taxon>Gammaproteobacteria</taxon>
        <taxon>Lysobacterales</taxon>
        <taxon>Rhodanobacteraceae</taxon>
        <taxon>Tahibacter</taxon>
    </lineage>
</organism>
<dbReference type="SUPFAM" id="SSF53850">
    <property type="entry name" value="Periplasmic binding protein-like II"/>
    <property type="match status" value="1"/>
</dbReference>
<sequence length="309" mass="34098">MRDLNDLAFFVAVIDHGGFAAAGRALGIPKSRLSRRIALLEDQLGVRLLQRSTRRFAVTEIGQRFAQHCRAMLTEAQAAEEVVASERVEPRGLVRVSCAVEPAQTLLAPLLPLFLAAHPLVQVQLLAHNRRVDVIGEGVDIALRVRTRIDTDAELVVRPLGLSRSFFVASPAYLDAHGRPRTPAELAGHATLSMFEQDAVQHWIALDDAGEQVRIEHAPRLRCGEFAVLLRAAIDGQGVADLPEGYCAEAIVRGELEIVLPRWRRPEGIFHIVYPSRRGLLPSVRALVDFFVERVPPLVAARRVVVAQE</sequence>
<keyword evidence="3" id="KW-0238">DNA-binding</keyword>
<dbReference type="InterPro" id="IPR058163">
    <property type="entry name" value="LysR-type_TF_proteobact-type"/>
</dbReference>
<dbReference type="PANTHER" id="PTHR30537">
    <property type="entry name" value="HTH-TYPE TRANSCRIPTIONAL REGULATOR"/>
    <property type="match status" value="1"/>
</dbReference>
<dbReference type="PANTHER" id="PTHR30537:SF31">
    <property type="entry name" value="TRANSCRIPTIONAL REGULATOR, LYSR FAMILY"/>
    <property type="match status" value="1"/>
</dbReference>
<dbReference type="Gene3D" id="3.40.190.290">
    <property type="match status" value="1"/>
</dbReference>
<evidence type="ECO:0000256" key="1">
    <source>
        <dbReference type="ARBA" id="ARBA00009437"/>
    </source>
</evidence>
<accession>A0A9X4BM66</accession>
<keyword evidence="7" id="KW-1185">Reference proteome</keyword>
<feature type="domain" description="HTH lysR-type" evidence="5">
    <location>
        <begin position="1"/>
        <end position="59"/>
    </location>
</feature>